<name>A0A6I2L0W2_9BURK</name>
<evidence type="ECO:0000313" key="3">
    <source>
        <dbReference type="Proteomes" id="UP000433309"/>
    </source>
</evidence>
<dbReference type="Proteomes" id="UP000433309">
    <property type="component" value="Unassembled WGS sequence"/>
</dbReference>
<dbReference type="AlphaFoldDB" id="A0A6I2L0W2"/>
<organism evidence="2 3">
    <name type="scientific">Duganella guangzhouensis</name>
    <dbReference type="NCBI Taxonomy" id="2666084"/>
    <lineage>
        <taxon>Bacteria</taxon>
        <taxon>Pseudomonadati</taxon>
        <taxon>Pseudomonadota</taxon>
        <taxon>Betaproteobacteria</taxon>
        <taxon>Burkholderiales</taxon>
        <taxon>Oxalobacteraceae</taxon>
        <taxon>Telluria group</taxon>
        <taxon>Duganella</taxon>
    </lineage>
</organism>
<accession>A0A6I2L0W2</accession>
<evidence type="ECO:0000313" key="2">
    <source>
        <dbReference type="EMBL" id="MRW91493.1"/>
    </source>
</evidence>
<sequence>MSSKMMAAVVAMAIAAMAVPAHAQLGGLSKALGGGNSSSGSVSAESLVKSYVGGTQQVMSADVNFLKALGLKDQADKTELAAKNLTTGATVSSMQDAAQVQTDNSKALDAAMSGNKVALSAESKKNYTLGLVDLVKGIKSYTGVAGDVKGFKPSVSSLGAGAAAAAYVVKSLPDNMSSLKNTLKRSLDFAKENKIEIPADATSLL</sequence>
<evidence type="ECO:0008006" key="4">
    <source>
        <dbReference type="Google" id="ProtNLM"/>
    </source>
</evidence>
<reference evidence="2 3" key="1">
    <citation type="submission" date="2019-11" db="EMBL/GenBank/DDBJ databases">
        <title>Novel species isolated from a subtropical stream in China.</title>
        <authorList>
            <person name="Lu H."/>
        </authorList>
    </citation>
    <scope>NUCLEOTIDE SEQUENCE [LARGE SCALE GENOMIC DNA]</scope>
    <source>
        <strain evidence="2 3">FT80W</strain>
    </source>
</reference>
<evidence type="ECO:0000256" key="1">
    <source>
        <dbReference type="SAM" id="SignalP"/>
    </source>
</evidence>
<feature type="chain" id="PRO_5026147141" description="DUF4197 family protein" evidence="1">
    <location>
        <begin position="24"/>
        <end position="205"/>
    </location>
</feature>
<proteinExistence type="predicted"/>
<comment type="caution">
    <text evidence="2">The sequence shown here is derived from an EMBL/GenBank/DDBJ whole genome shotgun (WGS) entry which is preliminary data.</text>
</comment>
<protein>
    <recommendedName>
        <fullName evidence="4">DUF4197 family protein</fullName>
    </recommendedName>
</protein>
<keyword evidence="3" id="KW-1185">Reference proteome</keyword>
<feature type="signal peptide" evidence="1">
    <location>
        <begin position="1"/>
        <end position="23"/>
    </location>
</feature>
<dbReference type="RefSeq" id="WP_154377968.1">
    <property type="nucleotide sequence ID" value="NZ_WKJK01000008.1"/>
</dbReference>
<keyword evidence="1" id="KW-0732">Signal</keyword>
<gene>
    <name evidence="2" type="ORF">GJ699_15985</name>
</gene>
<dbReference type="EMBL" id="WKJK01000008">
    <property type="protein sequence ID" value="MRW91493.1"/>
    <property type="molecule type" value="Genomic_DNA"/>
</dbReference>